<evidence type="ECO:0000313" key="2">
    <source>
        <dbReference type="Proteomes" id="UP000017836"/>
    </source>
</evidence>
<dbReference type="Gramene" id="ERM96483">
    <property type="protein sequence ID" value="ERM96483"/>
    <property type="gene ID" value="AMTR_s00001p00258730"/>
</dbReference>
<dbReference type="HOGENOM" id="CLU_1899014_0_0_1"/>
<name>W1NLR1_AMBTC</name>
<dbReference type="STRING" id="13333.W1NLR1"/>
<accession>W1NLR1</accession>
<gene>
    <name evidence="1" type="ORF">AMTR_s00001p00258730</name>
</gene>
<keyword evidence="2" id="KW-1185">Reference proteome</keyword>
<reference evidence="2" key="1">
    <citation type="journal article" date="2013" name="Science">
        <title>The Amborella genome and the evolution of flowering plants.</title>
        <authorList>
            <consortium name="Amborella Genome Project"/>
        </authorList>
    </citation>
    <scope>NUCLEOTIDE SEQUENCE [LARGE SCALE GENOMIC DNA]</scope>
</reference>
<dbReference type="EMBL" id="KI397142">
    <property type="protein sequence ID" value="ERM96483.1"/>
    <property type="molecule type" value="Genomic_DNA"/>
</dbReference>
<dbReference type="AlphaFoldDB" id="W1NLR1"/>
<sequence length="134" mass="15295">MTCNPNPNIIEHFADLKTELQTIYAQHWDNILEISLRIKNKRFESVLVPDITAVGEGRGVVMSLKLDRLFDLVSGLTVMDPKKYLAELKSMKITGNVEISNIKRVRLLLKSMRDANPKYRWIAAARLEEAADNI</sequence>
<protein>
    <submittedName>
        <fullName evidence="1">Uncharacterized protein</fullName>
    </submittedName>
</protein>
<evidence type="ECO:0000313" key="1">
    <source>
        <dbReference type="EMBL" id="ERM96483.1"/>
    </source>
</evidence>
<proteinExistence type="predicted"/>
<dbReference type="Proteomes" id="UP000017836">
    <property type="component" value="Unassembled WGS sequence"/>
</dbReference>
<organism evidence="1 2">
    <name type="scientific">Amborella trichopoda</name>
    <dbReference type="NCBI Taxonomy" id="13333"/>
    <lineage>
        <taxon>Eukaryota</taxon>
        <taxon>Viridiplantae</taxon>
        <taxon>Streptophyta</taxon>
        <taxon>Embryophyta</taxon>
        <taxon>Tracheophyta</taxon>
        <taxon>Spermatophyta</taxon>
        <taxon>Magnoliopsida</taxon>
        <taxon>Amborellales</taxon>
        <taxon>Amborellaceae</taxon>
        <taxon>Amborella</taxon>
    </lineage>
</organism>
<dbReference type="eggNOG" id="KOG0495">
    <property type="taxonomic scope" value="Eukaryota"/>
</dbReference>